<dbReference type="EMBL" id="JACHXW010000018">
    <property type="protein sequence ID" value="MBB3154720.1"/>
    <property type="molecule type" value="Genomic_DNA"/>
</dbReference>
<dbReference type="Gene3D" id="3.40.50.150">
    <property type="entry name" value="Vaccinia Virus protein VP39"/>
    <property type="match status" value="1"/>
</dbReference>
<organism evidence="3 4">
    <name type="scientific">Paenibacillus endophyticus</name>
    <dbReference type="NCBI Taxonomy" id="1294268"/>
    <lineage>
        <taxon>Bacteria</taxon>
        <taxon>Bacillati</taxon>
        <taxon>Bacillota</taxon>
        <taxon>Bacilli</taxon>
        <taxon>Bacillales</taxon>
        <taxon>Paenibacillaceae</taxon>
        <taxon>Paenibacillus</taxon>
    </lineage>
</organism>
<keyword evidence="2" id="KW-0949">S-adenosyl-L-methionine</keyword>
<dbReference type="PANTHER" id="PTHR32266">
    <property type="entry name" value="NICOTIANAMINE SYNTHASE 3"/>
    <property type="match status" value="1"/>
</dbReference>
<name>A0A7W5GCD9_9BACL</name>
<dbReference type="AlphaFoldDB" id="A0A7W5GCD9"/>
<dbReference type="InterPro" id="IPR029063">
    <property type="entry name" value="SAM-dependent_MTases_sf"/>
</dbReference>
<evidence type="ECO:0000313" key="4">
    <source>
        <dbReference type="Proteomes" id="UP000518605"/>
    </source>
</evidence>
<sequence length="299" mass="33722">MDIFPTAAAIQSTSPIPSMQKVDDFIAFIRELNELLHIEEDLSPANQRVTSMIRRLSQQLRAYYSPEEVKAVLSHEYMVYNQRLLQDKLSKAEFQVELADSQTFCSPGDSVMDIVTRLPYWSIYLALVTEELSMLRQLIQEGGQLEHSPIVFIGSGPMPISPIMIHLFHGVEVICLEIDAVACDASSSFLEKMGLNAKVKVIMENGDEFDYGAYNRIFVASLVKNKRAVLEQINRTAMNPLVAVRTAEGMRQIMYEAIDESQLNKQGWRILGRTNPDGHLVINSTLFMDRHINPTGLGQ</sequence>
<dbReference type="InterPro" id="IPR004298">
    <property type="entry name" value="Nicotian_synth"/>
</dbReference>
<dbReference type="Pfam" id="PF03059">
    <property type="entry name" value="NAS"/>
    <property type="match status" value="1"/>
</dbReference>
<evidence type="ECO:0000256" key="2">
    <source>
        <dbReference type="ARBA" id="ARBA00022691"/>
    </source>
</evidence>
<dbReference type="PANTHER" id="PTHR32266:SF12">
    <property type="entry name" value="NICOTIANAMINE SYNTHASE 3"/>
    <property type="match status" value="1"/>
</dbReference>
<comment type="caution">
    <text evidence="3">The sequence shown here is derived from an EMBL/GenBank/DDBJ whole genome shotgun (WGS) entry which is preliminary data.</text>
</comment>
<keyword evidence="4" id="KW-1185">Reference proteome</keyword>
<reference evidence="3 4" key="1">
    <citation type="submission" date="2020-08" db="EMBL/GenBank/DDBJ databases">
        <title>Genomic Encyclopedia of Type Strains, Phase III (KMG-III): the genomes of soil and plant-associated and newly described type strains.</title>
        <authorList>
            <person name="Whitman W."/>
        </authorList>
    </citation>
    <scope>NUCLEOTIDE SEQUENCE [LARGE SCALE GENOMIC DNA]</scope>
    <source>
        <strain evidence="3 4">CECT 8234</strain>
    </source>
</reference>
<gene>
    <name evidence="3" type="ORF">FHS16_004802</name>
</gene>
<dbReference type="RefSeq" id="WP_183568673.1">
    <property type="nucleotide sequence ID" value="NZ_CBCSLB010000018.1"/>
</dbReference>
<accession>A0A7W5GCD9</accession>
<keyword evidence="1" id="KW-0808">Transferase</keyword>
<dbReference type="PROSITE" id="PS51142">
    <property type="entry name" value="NAS"/>
    <property type="match status" value="1"/>
</dbReference>
<dbReference type="GO" id="GO:0030410">
    <property type="term" value="F:nicotianamine synthase activity"/>
    <property type="evidence" value="ECO:0007669"/>
    <property type="project" value="InterPro"/>
</dbReference>
<dbReference type="GO" id="GO:0030418">
    <property type="term" value="P:nicotianamine biosynthetic process"/>
    <property type="evidence" value="ECO:0007669"/>
    <property type="project" value="InterPro"/>
</dbReference>
<dbReference type="SUPFAM" id="SSF53335">
    <property type="entry name" value="S-adenosyl-L-methionine-dependent methyltransferases"/>
    <property type="match status" value="1"/>
</dbReference>
<dbReference type="Proteomes" id="UP000518605">
    <property type="component" value="Unassembled WGS sequence"/>
</dbReference>
<evidence type="ECO:0008006" key="5">
    <source>
        <dbReference type="Google" id="ProtNLM"/>
    </source>
</evidence>
<evidence type="ECO:0000313" key="3">
    <source>
        <dbReference type="EMBL" id="MBB3154720.1"/>
    </source>
</evidence>
<evidence type="ECO:0000256" key="1">
    <source>
        <dbReference type="ARBA" id="ARBA00022679"/>
    </source>
</evidence>
<protein>
    <recommendedName>
        <fullName evidence="5">Nicotianamine synthase</fullName>
    </recommendedName>
</protein>
<proteinExistence type="predicted"/>